<sequence>MTTDILCGQTKHHEQRGIRNELNLVFCTNYFSLRSGDPLHARRSSSMDELRGPNIQIVLHVKEGLGFGFLRTPFIVSGSLNGYMLETDPVVPSHAPVFDAELVWEADKRRFRSLRVQNVPVKVEVFSTSTQGRKDKVGYLLLSLLGAQPCPSNKVVEVKHSWHRLLGVKSEGKCCHPQLLMSLSIEDRINTPTPRNELRMFHSNEVAYPPANPSSNPPTAKSMLMTLKEYVAESKKTASCPELQPKLLCDEGLIRIGAGKQLFVLSFVIGAVENFDLLLPDRNSSKEVDCYVTYSVFTHNIMTDRMSPSSSSSANGLSVQFNQRTSLRLASELATLGRYFTDCPHLVTRVWAGETDVGICSMDLRKLIPTEDIQHFLSKFCNNDGALSIHERCFILRCDEGPAREGSRRPYVDVEMSLKYLGDKQEVQKPNNLTARSASRLQTGGKEPVPHEPNLDFRSGSCTNLGHDVGQVAYTNLGAMNTGRYKTASGDTVLQSTEIADLIKKMCESLALSQERLVTSRARPVTADVQVQCDHLLGDSNSEPALSTQEAGDRTVILETSISDTCITKNPKEMVKKMIPALERDAIMQKFIDELEDWKEKQQELFKCQLKRKEEYHLELLAKEWSKKQVDLECKLSKGIEQCRNLAADLSRATEDFRLRGYRNCEREKKLLDAKKALESHYTDKYQELRQASQKMEDDMNHQLKLKDMAIQELQLNVEQLQKQVELLKNNIKNTEKESQSRYSGLTKDQTASLIQELRYLEEKLDSAVQSKAFFKEQWGRAVRELHLVKLATRKQMLSQLQQDRKQLDTMRLDTIEDEEEININQNPIDLKKLKDDFYVDILANTPALNTHSLINPTGPDELDMFNDLKNAPKNPMNEKINELIAQRDRLVQQDNPDEEMLKQLNHEIRSMLLNCGT</sequence>
<dbReference type="GO" id="GO:1903724">
    <property type="term" value="P:positive regulation of centriole elongation"/>
    <property type="evidence" value="ECO:0007669"/>
    <property type="project" value="TreeGrafter"/>
</dbReference>
<feature type="region of interest" description="Disordered" evidence="2">
    <location>
        <begin position="429"/>
        <end position="454"/>
    </location>
</feature>
<dbReference type="Gene3D" id="2.60.40.150">
    <property type="entry name" value="C2 domain"/>
    <property type="match status" value="1"/>
</dbReference>
<evidence type="ECO:0000259" key="3">
    <source>
        <dbReference type="Pfam" id="PF12416"/>
    </source>
</evidence>
<feature type="compositionally biased region" description="Polar residues" evidence="2">
    <location>
        <begin position="429"/>
        <end position="442"/>
    </location>
</feature>
<dbReference type="Pfam" id="PF12416">
    <property type="entry name" value="DUF3668"/>
    <property type="match status" value="1"/>
</dbReference>
<dbReference type="InterPro" id="IPR039893">
    <property type="entry name" value="CEP120-like"/>
</dbReference>
<gene>
    <name evidence="4" type="ORF">SFRICE_000422</name>
</gene>
<dbReference type="GO" id="GO:0005813">
    <property type="term" value="C:centrosome"/>
    <property type="evidence" value="ECO:0007669"/>
    <property type="project" value="TreeGrafter"/>
</dbReference>
<dbReference type="InterPro" id="IPR022136">
    <property type="entry name" value="DUF3668"/>
</dbReference>
<dbReference type="EMBL" id="ODYU01003897">
    <property type="protein sequence ID" value="SOQ43231.1"/>
    <property type="molecule type" value="Genomic_DNA"/>
</dbReference>
<dbReference type="PANTHER" id="PTHR21574:SF0">
    <property type="entry name" value="CENTROSOMAL PROTEIN OF 120 KDA"/>
    <property type="match status" value="1"/>
</dbReference>
<dbReference type="AlphaFoldDB" id="A0A2H1VQW2"/>
<feature type="coiled-coil region" evidence="1">
    <location>
        <begin position="704"/>
        <end position="738"/>
    </location>
</feature>
<accession>A0A2H1VQW2</accession>
<organism evidence="4">
    <name type="scientific">Spodoptera frugiperda</name>
    <name type="common">Fall armyworm</name>
    <dbReference type="NCBI Taxonomy" id="7108"/>
    <lineage>
        <taxon>Eukaryota</taxon>
        <taxon>Metazoa</taxon>
        <taxon>Ecdysozoa</taxon>
        <taxon>Arthropoda</taxon>
        <taxon>Hexapoda</taxon>
        <taxon>Insecta</taxon>
        <taxon>Pterygota</taxon>
        <taxon>Neoptera</taxon>
        <taxon>Endopterygota</taxon>
        <taxon>Lepidoptera</taxon>
        <taxon>Glossata</taxon>
        <taxon>Ditrysia</taxon>
        <taxon>Noctuoidea</taxon>
        <taxon>Noctuidae</taxon>
        <taxon>Amphipyrinae</taxon>
        <taxon>Spodoptera</taxon>
    </lineage>
</organism>
<evidence type="ECO:0000256" key="1">
    <source>
        <dbReference type="SAM" id="Coils"/>
    </source>
</evidence>
<dbReference type="PANTHER" id="PTHR21574">
    <property type="entry name" value="CENTROSOMAL PROTEIN OF 120 KDA"/>
    <property type="match status" value="1"/>
</dbReference>
<name>A0A2H1VQW2_SPOFR</name>
<evidence type="ECO:0000313" key="4">
    <source>
        <dbReference type="EMBL" id="SOQ43231.1"/>
    </source>
</evidence>
<reference evidence="4" key="1">
    <citation type="submission" date="2016-07" db="EMBL/GenBank/DDBJ databases">
        <authorList>
            <person name="Bretaudeau A."/>
        </authorList>
    </citation>
    <scope>NUCLEOTIDE SEQUENCE</scope>
    <source>
        <strain evidence="4">Rice</strain>
        <tissue evidence="4">Whole body</tissue>
    </source>
</reference>
<protein>
    <submittedName>
        <fullName evidence="4">SFRICE_000422</fullName>
    </submittedName>
</protein>
<proteinExistence type="predicted"/>
<keyword evidence="1" id="KW-0175">Coiled coil</keyword>
<dbReference type="InterPro" id="IPR035892">
    <property type="entry name" value="C2_domain_sf"/>
</dbReference>
<feature type="domain" description="DUF3668" evidence="3">
    <location>
        <begin position="243"/>
        <end position="419"/>
    </location>
</feature>
<evidence type="ECO:0000256" key="2">
    <source>
        <dbReference type="SAM" id="MobiDB-lite"/>
    </source>
</evidence>